<evidence type="ECO:0000313" key="10">
    <source>
        <dbReference type="Proteomes" id="UP000005707"/>
    </source>
</evidence>
<dbReference type="InterPro" id="IPR016161">
    <property type="entry name" value="Ald_DH/histidinol_DH"/>
</dbReference>
<evidence type="ECO:0000256" key="2">
    <source>
        <dbReference type="ARBA" id="ARBA00004908"/>
    </source>
</evidence>
<evidence type="ECO:0000256" key="7">
    <source>
        <dbReference type="ARBA" id="ARBA00023223"/>
    </source>
</evidence>
<dbReference type="GO" id="GO:0003995">
    <property type="term" value="F:acyl-CoA dehydrogenase activity"/>
    <property type="evidence" value="ECO:0007669"/>
    <property type="project" value="InterPro"/>
</dbReference>
<comment type="catalytic activity">
    <reaction evidence="8">
        <text>a long-chain fatty aldehyde + NADP(+) + CoA = a long-chain fatty acyl-CoA + NADPH + H(+)</text>
        <dbReference type="Rhea" id="RHEA:15437"/>
        <dbReference type="ChEBI" id="CHEBI:15378"/>
        <dbReference type="ChEBI" id="CHEBI:17176"/>
        <dbReference type="ChEBI" id="CHEBI:57287"/>
        <dbReference type="ChEBI" id="CHEBI:57783"/>
        <dbReference type="ChEBI" id="CHEBI:58349"/>
        <dbReference type="ChEBI" id="CHEBI:83139"/>
        <dbReference type="EC" id="1.2.1.50"/>
    </reaction>
</comment>
<dbReference type="GO" id="GO:0008218">
    <property type="term" value="P:bioluminescence"/>
    <property type="evidence" value="ECO:0007669"/>
    <property type="project" value="UniProtKB-KW"/>
</dbReference>
<keyword evidence="6" id="KW-0560">Oxidoreductase</keyword>
<dbReference type="InterPro" id="IPR016162">
    <property type="entry name" value="Ald_DH_N"/>
</dbReference>
<dbReference type="RefSeq" id="WP_008825175.1">
    <property type="nucleotide sequence ID" value="NZ_AFNU02000005.1"/>
</dbReference>
<comment type="function">
    <text evidence="1">LuxC is the fatty acid reductase enzyme responsible for synthesis of the aldehyde substrate for the luminescent reaction catalyzed by luciferase.</text>
</comment>
<accession>F7Q218</accession>
<keyword evidence="7" id="KW-0455">Luminescence</keyword>
<dbReference type="AlphaFoldDB" id="F7Q218"/>
<dbReference type="EMBL" id="AFNU02000005">
    <property type="protein sequence ID" value="ERJ12174.1"/>
    <property type="molecule type" value="Genomic_DNA"/>
</dbReference>
<sequence length="427" mass="48663">MNSIFRGEPITKEAFISRIDEFKMNLAIDLRQEKLDQEIVINAIANLVMVIDRDELINKLTDIGLPKWAIKDYIDVFISSLTREELYIKMSRELGEEPFNWNTVTGHIEEKMAPLGVIMHIGAGNALGLSAFSVLEGLLTGNINLLKLPEYEGGISLEILLKLVEIEPRLKPYIYVLDVSSKNETVIKQLIECVDAIAVWGSDEAVTAIRQMTPPTISIIEWGHRMSFSYFTDTKINDLVGLAKDIVTTDQLYCSSPQCVFFETDCKEDLIQFASTLSDCIDELTEQYPSSDRTMDVQSQITWTHELIKMEELLNEKKLISNNISQYSVMVDYEPKLIPSPLFRNIWVMPIERDQLFNLLRRNKGHLQTVGLSCECADLDELSTIFYAAGVNRIMPCGEMSLNYSGEPHDGIYALRRYVRIVNRKIK</sequence>
<organism evidence="9 10">
    <name type="scientific">Haloplasma contractile SSD-17B</name>
    <dbReference type="NCBI Taxonomy" id="1033810"/>
    <lineage>
        <taxon>Bacteria</taxon>
        <taxon>Bacillati</taxon>
        <taxon>Mycoplasmatota</taxon>
        <taxon>Mollicutes</taxon>
        <taxon>Haloplasmatales</taxon>
        <taxon>Haloplasmataceae</taxon>
        <taxon>Haloplasma</taxon>
    </lineage>
</organism>
<reference evidence="9 10" key="2">
    <citation type="journal article" date="2013" name="PLoS ONE">
        <title>INDIGO - INtegrated Data Warehouse of MIcrobial GenOmes with Examples from the Red Sea Extremophiles.</title>
        <authorList>
            <person name="Alam I."/>
            <person name="Antunes A."/>
            <person name="Kamau A.A."/>
            <person name="Ba Alawi W."/>
            <person name="Kalkatawi M."/>
            <person name="Stingl U."/>
            <person name="Bajic V.B."/>
        </authorList>
    </citation>
    <scope>NUCLEOTIDE SEQUENCE [LARGE SCALE GENOMIC DNA]</scope>
    <source>
        <strain evidence="9 10">SSD-17B</strain>
    </source>
</reference>
<dbReference type="eggNOG" id="COG1012">
    <property type="taxonomic scope" value="Bacteria"/>
</dbReference>
<comment type="caution">
    <text evidence="9">The sequence shown here is derived from an EMBL/GenBank/DDBJ whole genome shotgun (WGS) entry which is preliminary data.</text>
</comment>
<dbReference type="GO" id="GO:0016874">
    <property type="term" value="F:ligase activity"/>
    <property type="evidence" value="ECO:0007669"/>
    <property type="project" value="UniProtKB-KW"/>
</dbReference>
<gene>
    <name evidence="9" type="ORF">HLPCO_001701</name>
</gene>
<keyword evidence="10" id="KW-1185">Reference proteome</keyword>
<dbReference type="EC" id="1.2.1.50" evidence="4"/>
<protein>
    <recommendedName>
        <fullName evidence="4">long-chain-fatty-acyl-CoA reductase</fullName>
        <ecNumber evidence="4">1.2.1.50</ecNumber>
    </recommendedName>
</protein>
<evidence type="ECO:0000256" key="5">
    <source>
        <dbReference type="ARBA" id="ARBA00022857"/>
    </source>
</evidence>
<dbReference type="GO" id="GO:0050062">
    <property type="term" value="F:long-chain-fatty-acyl-CoA reductase activity"/>
    <property type="evidence" value="ECO:0007669"/>
    <property type="project" value="UniProtKB-EC"/>
</dbReference>
<keyword evidence="9" id="KW-0436">Ligase</keyword>
<dbReference type="STRING" id="1033810.HLPCO_001701"/>
<evidence type="ECO:0000256" key="4">
    <source>
        <dbReference type="ARBA" id="ARBA00013020"/>
    </source>
</evidence>
<evidence type="ECO:0000256" key="1">
    <source>
        <dbReference type="ARBA" id="ARBA00003277"/>
    </source>
</evidence>
<comment type="similarity">
    <text evidence="3">Belongs to the LuxC family.</text>
</comment>
<comment type="pathway">
    <text evidence="2">Lipid metabolism; fatty acid reduction for biolumincescence.</text>
</comment>
<dbReference type="InterPro" id="IPR008670">
    <property type="entry name" value="CoA_reduct_LuxC"/>
</dbReference>
<reference evidence="9 10" key="1">
    <citation type="journal article" date="2011" name="J. Bacteriol.">
        <title>Genome sequence of Haloplasma contractile, an unusual contractile bacterium from a deep-sea anoxic brine lake.</title>
        <authorList>
            <person name="Antunes A."/>
            <person name="Alam I."/>
            <person name="El Dorry H."/>
            <person name="Siam R."/>
            <person name="Robertson A."/>
            <person name="Bajic V.B."/>
            <person name="Stingl U."/>
        </authorList>
    </citation>
    <scope>NUCLEOTIDE SEQUENCE [LARGE SCALE GENOMIC DNA]</scope>
    <source>
        <strain evidence="9 10">SSD-17B</strain>
    </source>
</reference>
<name>F7Q218_9MOLU</name>
<evidence type="ECO:0000256" key="6">
    <source>
        <dbReference type="ARBA" id="ARBA00023002"/>
    </source>
</evidence>
<dbReference type="OrthoDB" id="580775at2"/>
<keyword evidence="5" id="KW-0521">NADP</keyword>
<dbReference type="Pfam" id="PF05893">
    <property type="entry name" value="LuxC"/>
    <property type="match status" value="1"/>
</dbReference>
<evidence type="ECO:0000256" key="8">
    <source>
        <dbReference type="ARBA" id="ARBA00049412"/>
    </source>
</evidence>
<dbReference type="UniPathway" id="UPA00569"/>
<dbReference type="InParanoid" id="F7Q218"/>
<dbReference type="Gene3D" id="3.40.605.10">
    <property type="entry name" value="Aldehyde Dehydrogenase, Chain A, domain 1"/>
    <property type="match status" value="1"/>
</dbReference>
<evidence type="ECO:0000313" key="9">
    <source>
        <dbReference type="EMBL" id="ERJ12174.1"/>
    </source>
</evidence>
<dbReference type="Proteomes" id="UP000005707">
    <property type="component" value="Unassembled WGS sequence"/>
</dbReference>
<evidence type="ECO:0000256" key="3">
    <source>
        <dbReference type="ARBA" id="ARBA00010915"/>
    </source>
</evidence>
<dbReference type="SUPFAM" id="SSF53720">
    <property type="entry name" value="ALDH-like"/>
    <property type="match status" value="1"/>
</dbReference>
<proteinExistence type="inferred from homology"/>